<dbReference type="KEGG" id="vct:JV59_26980"/>
<dbReference type="HAMAP" id="MF_00502">
    <property type="entry name" value="Ribosomal_bL31_2"/>
    <property type="match status" value="1"/>
</dbReference>
<evidence type="ECO:0000256" key="2">
    <source>
        <dbReference type="ARBA" id="ARBA00011838"/>
    </source>
</evidence>
<dbReference type="PROSITE" id="PS01143">
    <property type="entry name" value="RIBOSOMAL_L31"/>
    <property type="match status" value="1"/>
</dbReference>
<evidence type="ECO:0000256" key="4">
    <source>
        <dbReference type="ARBA" id="ARBA00023274"/>
    </source>
</evidence>
<reference evidence="7" key="2">
    <citation type="journal article" date="2015" name="BMC Genomics">
        <title>Genome mining reveals unlocked bioactive potential of marine Gram-negative bacteria.</title>
        <authorList>
            <person name="Machado H."/>
            <person name="Sonnenschein E.C."/>
            <person name="Melchiorsen J."/>
            <person name="Gram L."/>
        </authorList>
    </citation>
    <scope>NUCLEOTIDE SEQUENCE</scope>
    <source>
        <strain evidence="7">S2052</strain>
    </source>
</reference>
<dbReference type="eggNOG" id="COG0254">
    <property type="taxonomic scope" value="Bacteria"/>
</dbReference>
<evidence type="ECO:0000313" key="8">
    <source>
        <dbReference type="EMBL" id="NOJ22958.1"/>
    </source>
</evidence>
<accession>A0A097QHY7</accession>
<keyword evidence="4 5" id="KW-0687">Ribonucleoprotein</keyword>
<dbReference type="EMBL" id="CP009617">
    <property type="protein sequence ID" value="AIW19673.1"/>
    <property type="molecule type" value="Genomic_DNA"/>
</dbReference>
<dbReference type="NCBIfam" id="TIGR00105">
    <property type="entry name" value="L31"/>
    <property type="match status" value="1"/>
</dbReference>
<dbReference type="Proteomes" id="UP000576645">
    <property type="component" value="Unassembled WGS sequence"/>
</dbReference>
<dbReference type="Proteomes" id="UP000030081">
    <property type="component" value="Chromosome 1"/>
</dbReference>
<dbReference type="RefSeq" id="WP_019276469.1">
    <property type="nucleotide sequence ID" value="NZ_CP009264.1"/>
</dbReference>
<dbReference type="AlphaFoldDB" id="A0A097QHY7"/>
<organism evidence="7">
    <name type="scientific">Vibrio coralliilyticus</name>
    <dbReference type="NCBI Taxonomy" id="190893"/>
    <lineage>
        <taxon>Bacteria</taxon>
        <taxon>Pseudomonadati</taxon>
        <taxon>Pseudomonadota</taxon>
        <taxon>Gammaproteobacteria</taxon>
        <taxon>Vibrionales</taxon>
        <taxon>Vibrionaceae</taxon>
        <taxon>Vibrio</taxon>
    </lineage>
</organism>
<evidence type="ECO:0000313" key="9">
    <source>
        <dbReference type="Proteomes" id="UP000030081"/>
    </source>
</evidence>
<dbReference type="InterPro" id="IPR027493">
    <property type="entry name" value="Ribosomal_bL31_B"/>
</dbReference>
<name>A0A097QHY7_9VIBR</name>
<dbReference type="InterPro" id="IPR034704">
    <property type="entry name" value="Ribosomal_bL28/bL31-like_sf"/>
</dbReference>
<dbReference type="NCBIfam" id="NF002462">
    <property type="entry name" value="PRK01678.1"/>
    <property type="match status" value="1"/>
</dbReference>
<dbReference type="SUPFAM" id="SSF143800">
    <property type="entry name" value="L28p-like"/>
    <property type="match status" value="1"/>
</dbReference>
<dbReference type="Pfam" id="PF01197">
    <property type="entry name" value="Ribosomal_L31"/>
    <property type="match status" value="1"/>
</dbReference>
<evidence type="ECO:0000313" key="7">
    <source>
        <dbReference type="EMBL" id="KJY68889.1"/>
    </source>
</evidence>
<comment type="subunit">
    <text evidence="2 5">Part of the 50S ribosomal subunit.</text>
</comment>
<dbReference type="GO" id="GO:1990904">
    <property type="term" value="C:ribonucleoprotein complex"/>
    <property type="evidence" value="ECO:0007669"/>
    <property type="project" value="UniProtKB-KW"/>
</dbReference>
<proteinExistence type="inferred from homology"/>
<dbReference type="GeneID" id="93941181"/>
<dbReference type="GO" id="GO:0006412">
    <property type="term" value="P:translation"/>
    <property type="evidence" value="ECO:0007669"/>
    <property type="project" value="UniProtKB-UniRule"/>
</dbReference>
<evidence type="ECO:0000256" key="1">
    <source>
        <dbReference type="ARBA" id="ARBA00008196"/>
    </source>
</evidence>
<keyword evidence="3 5" id="KW-0689">Ribosomal protein</keyword>
<evidence type="ECO:0000313" key="10">
    <source>
        <dbReference type="Proteomes" id="UP000576645"/>
    </source>
</evidence>
<keyword evidence="9" id="KW-1185">Reference proteome</keyword>
<evidence type="ECO:0000256" key="3">
    <source>
        <dbReference type="ARBA" id="ARBA00022980"/>
    </source>
</evidence>
<dbReference type="InterPro" id="IPR002150">
    <property type="entry name" value="Ribosomal_bL31"/>
</dbReference>
<evidence type="ECO:0000256" key="5">
    <source>
        <dbReference type="HAMAP-Rule" id="MF_00502"/>
    </source>
</evidence>
<dbReference type="InterPro" id="IPR042105">
    <property type="entry name" value="Ribosomal_bL31_sf"/>
</dbReference>
<dbReference type="PANTHER" id="PTHR33280">
    <property type="entry name" value="50S RIBOSOMAL PROTEIN L31, CHLOROPLASTIC"/>
    <property type="match status" value="1"/>
</dbReference>
<dbReference type="EMBL" id="VTXP01000004">
    <property type="protein sequence ID" value="NOJ22958.1"/>
    <property type="molecule type" value="Genomic_DNA"/>
</dbReference>
<dbReference type="STRING" id="190893.BA953_12605"/>
<dbReference type="PRINTS" id="PR01249">
    <property type="entry name" value="RIBOSOMALL31"/>
</dbReference>
<evidence type="ECO:0000313" key="6">
    <source>
        <dbReference type="EMBL" id="AIW19673.1"/>
    </source>
</evidence>
<dbReference type="EMBL" id="JXXR01000021">
    <property type="protein sequence ID" value="KJY68889.1"/>
    <property type="molecule type" value="Genomic_DNA"/>
</dbReference>
<comment type="similarity">
    <text evidence="1 5">Belongs to the bacterial ribosomal protein bL31 family. Type B subfamily.</text>
</comment>
<dbReference type="PANTHER" id="PTHR33280:SF1">
    <property type="entry name" value="LARGE RIBOSOMAL SUBUNIT PROTEIN BL31C"/>
    <property type="match status" value="1"/>
</dbReference>
<dbReference type="GO" id="GO:0005840">
    <property type="term" value="C:ribosome"/>
    <property type="evidence" value="ECO:0007669"/>
    <property type="project" value="UniProtKB-KW"/>
</dbReference>
<reference evidence="8 10" key="3">
    <citation type="submission" date="2019-09" db="EMBL/GenBank/DDBJ databases">
        <title>Draft genome sequencing and comparative genomics of hatchery-associated Vibrios.</title>
        <authorList>
            <person name="Kehlet-Delgado H."/>
            <person name="Mueller R.S."/>
        </authorList>
    </citation>
    <scope>NUCLEOTIDE SEQUENCE [LARGE SCALE GENOMIC DNA]</scope>
    <source>
        <strain evidence="8 10">09-121-3</strain>
    </source>
</reference>
<dbReference type="Gene3D" id="4.10.830.30">
    <property type="entry name" value="Ribosomal protein L31"/>
    <property type="match status" value="1"/>
</dbReference>
<sequence length="86" mass="10187">MQPNIHPDYRTVVFHDTSIDEYFLIGSTLQTQRTIEWKDGKTYPYFTIEVSSKSHPFYTGKQRVIHQEGRVANFKRRFGQFSKGDK</sequence>
<dbReference type="KEGG" id="vcy:IX92_11740"/>
<dbReference type="OrthoDB" id="9803251at2"/>
<protein>
    <recommendedName>
        <fullName evidence="5">Large ribosomal subunit protein bL31B</fullName>
    </recommendedName>
</protein>
<reference evidence="6 9" key="1">
    <citation type="submission" date="2014-10" db="EMBL/GenBank/DDBJ databases">
        <title>The Complete Genome Sequence for the Shellfish Pathogen Vibrio coralliilyticus RE98 Isolated from a Shellfish Hatchery.</title>
        <authorList>
            <person name="Richards G.P."/>
            <person name="Bono J.L."/>
            <person name="Watson M.A."/>
            <person name="Needleman D.S."/>
        </authorList>
    </citation>
    <scope>NUCLEOTIDE SEQUENCE [LARGE SCALE GENOMIC DNA]</scope>
    <source>
        <strain evidence="6 9">RE98</strain>
    </source>
</reference>
<dbReference type="GO" id="GO:0003735">
    <property type="term" value="F:structural constituent of ribosome"/>
    <property type="evidence" value="ECO:0007669"/>
    <property type="project" value="InterPro"/>
</dbReference>
<gene>
    <name evidence="5" type="primary">rpmE2</name>
    <name evidence="8" type="ORF">F0238_09485</name>
    <name evidence="6" type="ORF">IX92_11740</name>
    <name evidence="7" type="ORF">TW71_20265</name>
</gene>